<feature type="region of interest" description="Disordered" evidence="1">
    <location>
        <begin position="1"/>
        <end position="24"/>
    </location>
</feature>
<feature type="non-terminal residue" evidence="2">
    <location>
        <position position="1"/>
    </location>
</feature>
<gene>
    <name evidence="2" type="ORF">TPC1_14496</name>
</gene>
<evidence type="ECO:0000313" key="2">
    <source>
        <dbReference type="EMBL" id="JAP93281.1"/>
    </source>
</evidence>
<dbReference type="AlphaFoldDB" id="A0A146KCV2"/>
<feature type="compositionally biased region" description="Basic and acidic residues" evidence="1">
    <location>
        <begin position="1"/>
        <end position="11"/>
    </location>
</feature>
<dbReference type="InterPro" id="IPR036322">
    <property type="entry name" value="WD40_repeat_dom_sf"/>
</dbReference>
<organism evidence="2">
    <name type="scientific">Trepomonas sp. PC1</name>
    <dbReference type="NCBI Taxonomy" id="1076344"/>
    <lineage>
        <taxon>Eukaryota</taxon>
        <taxon>Metamonada</taxon>
        <taxon>Diplomonadida</taxon>
        <taxon>Hexamitidae</taxon>
        <taxon>Hexamitinae</taxon>
        <taxon>Trepomonas</taxon>
    </lineage>
</organism>
<proteinExistence type="predicted"/>
<reference evidence="2" key="1">
    <citation type="submission" date="2015-07" db="EMBL/GenBank/DDBJ databases">
        <title>Adaptation to a free-living lifestyle via gene acquisitions in the diplomonad Trepomonas sp. PC1.</title>
        <authorList>
            <person name="Xu F."/>
            <person name="Jerlstrom-Hultqvist J."/>
            <person name="Kolisko M."/>
            <person name="Simpson A.G.B."/>
            <person name="Roger A.J."/>
            <person name="Svard S.G."/>
            <person name="Andersson J.O."/>
        </authorList>
    </citation>
    <scope>NUCLEOTIDE SEQUENCE</scope>
    <source>
        <strain evidence="2">PC1</strain>
    </source>
</reference>
<protein>
    <submittedName>
        <fullName evidence="2">WD40 domain-containing protein</fullName>
    </submittedName>
</protein>
<dbReference type="Gene3D" id="2.130.10.10">
    <property type="entry name" value="YVTN repeat-like/Quinoprotein amine dehydrogenase"/>
    <property type="match status" value="1"/>
</dbReference>
<evidence type="ECO:0000256" key="1">
    <source>
        <dbReference type="SAM" id="MobiDB-lite"/>
    </source>
</evidence>
<sequence length="329" mass="37803">GKQDITEAKEQDQEENSFFDEEEPKWRDEKEIQLVNVVNQLEKINLMQRQQDLTVQESCSSQVQQIVTNHSQQLIATLSLDQRVRVFQRDGKLLYSQLIKDKHPSSISFIDQQLLTAINSKQFITYDCQLQQSSQLEIKSRQNDRFSLIAPIFNAFAAVTQIQSLQLIKSNTVIKQILLQFQPKFLKSDENLVLIADNKLNLQILKFDDEFEVTTVKFKVQSFISSVALSSQLVAVGCQNGKIFIYQIDKLLLNDFTPLKELSNESTKISSVSVNEKRLFYSSQQNGGIFNVIKDEFELQGQYLRGTCSEFVGQQLYIGKATGEVWCYK</sequence>
<dbReference type="InterPro" id="IPR015943">
    <property type="entry name" value="WD40/YVTN_repeat-like_dom_sf"/>
</dbReference>
<dbReference type="EMBL" id="GDID01003325">
    <property type="protein sequence ID" value="JAP93281.1"/>
    <property type="molecule type" value="Transcribed_RNA"/>
</dbReference>
<name>A0A146KCV2_9EUKA</name>
<accession>A0A146KCV2</accession>
<feature type="compositionally biased region" description="Acidic residues" evidence="1">
    <location>
        <begin position="12"/>
        <end position="23"/>
    </location>
</feature>
<dbReference type="SUPFAM" id="SSF50978">
    <property type="entry name" value="WD40 repeat-like"/>
    <property type="match status" value="1"/>
</dbReference>